<dbReference type="Proteomes" id="UP000185936">
    <property type="component" value="Unassembled WGS sequence"/>
</dbReference>
<gene>
    <name evidence="1" type="ORF">SAMN05421752_11581</name>
</gene>
<organism evidence="1 2">
    <name type="scientific">Natronorubrum thiooxidans</name>
    <dbReference type="NCBI Taxonomy" id="308853"/>
    <lineage>
        <taxon>Archaea</taxon>
        <taxon>Methanobacteriati</taxon>
        <taxon>Methanobacteriota</taxon>
        <taxon>Stenosarchaea group</taxon>
        <taxon>Halobacteria</taxon>
        <taxon>Halobacteriales</taxon>
        <taxon>Natrialbaceae</taxon>
        <taxon>Natronorubrum</taxon>
    </lineage>
</organism>
<dbReference type="STRING" id="308853.SAMN05421752_11581"/>
<proteinExistence type="predicted"/>
<dbReference type="EMBL" id="FTNR01000015">
    <property type="protein sequence ID" value="SIS16036.1"/>
    <property type="molecule type" value="Genomic_DNA"/>
</dbReference>
<keyword evidence="2" id="KW-1185">Reference proteome</keyword>
<evidence type="ECO:0000313" key="1">
    <source>
        <dbReference type="EMBL" id="SIS16036.1"/>
    </source>
</evidence>
<evidence type="ECO:0000313" key="2">
    <source>
        <dbReference type="Proteomes" id="UP000185936"/>
    </source>
</evidence>
<reference evidence="2" key="1">
    <citation type="submission" date="2017-01" db="EMBL/GenBank/DDBJ databases">
        <authorList>
            <person name="Varghese N."/>
            <person name="Submissions S."/>
        </authorList>
    </citation>
    <scope>NUCLEOTIDE SEQUENCE [LARGE SCALE GENOMIC DNA]</scope>
    <source>
        <strain evidence="2">type strain: HArc-</strain>
    </source>
</reference>
<sequence>MAVALMSLRATTGFSLLMGISQRVSIVPPTVTLEKQDFVTSSF</sequence>
<protein>
    <submittedName>
        <fullName evidence="1">Uncharacterized protein</fullName>
    </submittedName>
</protein>
<accession>A0A1N7GTZ7</accession>
<name>A0A1N7GTZ7_9EURY</name>
<dbReference type="AlphaFoldDB" id="A0A1N7GTZ7"/>